<proteinExistence type="predicted"/>
<accession>A0A0G0FY68</accession>
<keyword evidence="1" id="KW-1133">Transmembrane helix</keyword>
<dbReference type="AlphaFoldDB" id="A0A0G0FY68"/>
<reference evidence="2 3" key="1">
    <citation type="journal article" date="2015" name="Nature">
        <title>rRNA introns, odd ribosomes, and small enigmatic genomes across a large radiation of phyla.</title>
        <authorList>
            <person name="Brown C.T."/>
            <person name="Hug L.A."/>
            <person name="Thomas B.C."/>
            <person name="Sharon I."/>
            <person name="Castelle C.J."/>
            <person name="Singh A."/>
            <person name="Wilkins M.J."/>
            <person name="Williams K.H."/>
            <person name="Banfield J.F."/>
        </authorList>
    </citation>
    <scope>NUCLEOTIDE SEQUENCE [LARGE SCALE GENOMIC DNA]</scope>
</reference>
<dbReference type="EMBL" id="LBSM01000002">
    <property type="protein sequence ID" value="KKQ18735.1"/>
    <property type="molecule type" value="Genomic_DNA"/>
</dbReference>
<evidence type="ECO:0000256" key="1">
    <source>
        <dbReference type="SAM" id="Phobius"/>
    </source>
</evidence>
<gene>
    <name evidence="2" type="ORF">US31_C0002G0080</name>
</gene>
<organism evidence="2 3">
    <name type="scientific">Berkelbacteria bacterium GW2011_GWA1_36_9</name>
    <dbReference type="NCBI Taxonomy" id="1618331"/>
    <lineage>
        <taxon>Bacteria</taxon>
        <taxon>Candidatus Berkelbacteria</taxon>
    </lineage>
</organism>
<dbReference type="Pfam" id="PF10066">
    <property type="entry name" value="DUF2304"/>
    <property type="match status" value="1"/>
</dbReference>
<dbReference type="InterPro" id="IPR019277">
    <property type="entry name" value="DUF2304"/>
</dbReference>
<feature type="transmembrane region" description="Helical" evidence="1">
    <location>
        <begin position="75"/>
        <end position="92"/>
    </location>
</feature>
<keyword evidence="1" id="KW-0812">Transmembrane</keyword>
<dbReference type="Proteomes" id="UP000034508">
    <property type="component" value="Unassembled WGS sequence"/>
</dbReference>
<evidence type="ECO:0000313" key="2">
    <source>
        <dbReference type="EMBL" id="KKQ18735.1"/>
    </source>
</evidence>
<evidence type="ECO:0000313" key="3">
    <source>
        <dbReference type="Proteomes" id="UP000034508"/>
    </source>
</evidence>
<keyword evidence="1" id="KW-0472">Membrane</keyword>
<name>A0A0G0FY68_9BACT</name>
<comment type="caution">
    <text evidence="2">The sequence shown here is derived from an EMBL/GenBank/DDBJ whole genome shotgun (WGS) entry which is preliminary data.</text>
</comment>
<feature type="transmembrane region" description="Helical" evidence="1">
    <location>
        <begin position="39"/>
        <end position="55"/>
    </location>
</feature>
<evidence type="ECO:0008006" key="4">
    <source>
        <dbReference type="Google" id="ProtNLM"/>
    </source>
</evidence>
<protein>
    <recommendedName>
        <fullName evidence="4">DUF2304 domain-containing protein</fullName>
    </recommendedName>
</protein>
<sequence>MHIFGGLALIKIIFTLFAIFAWSRVLIRFRSKDLNYKELIFWSFVWALMILLVFIPGKTNFLAKMLGMERGNDAMFFLSIVALFYATYRLYVKSNEQEKEITRLVRALALKNVKKRK</sequence>
<feature type="transmembrane region" description="Helical" evidence="1">
    <location>
        <begin position="6"/>
        <end position="27"/>
    </location>
</feature>